<dbReference type="InterPro" id="IPR000979">
    <property type="entry name" value="Phosphodiesterase_MJ0936/Vps29"/>
</dbReference>
<dbReference type="EMBL" id="JAPMXC010000001">
    <property type="protein sequence ID" value="MCY0386259.1"/>
    <property type="molecule type" value="Genomic_DNA"/>
</dbReference>
<keyword evidence="5" id="KW-1185">Reference proteome</keyword>
<dbReference type="RefSeq" id="WP_267845592.1">
    <property type="nucleotide sequence ID" value="NZ_JAPMXC010000001.1"/>
</dbReference>
<evidence type="ECO:0000259" key="3">
    <source>
        <dbReference type="Pfam" id="PF12850"/>
    </source>
</evidence>
<keyword evidence="2" id="KW-0479">Metal-binding</keyword>
<evidence type="ECO:0000313" key="4">
    <source>
        <dbReference type="EMBL" id="MCY0386259.1"/>
    </source>
</evidence>
<dbReference type="NCBIfam" id="TIGR00040">
    <property type="entry name" value="yfcE"/>
    <property type="match status" value="1"/>
</dbReference>
<dbReference type="Gene3D" id="3.60.21.10">
    <property type="match status" value="1"/>
</dbReference>
<comment type="cofactor">
    <cofactor evidence="2">
        <name>a divalent metal cation</name>
        <dbReference type="ChEBI" id="CHEBI:60240"/>
    </cofactor>
</comment>
<evidence type="ECO:0000256" key="2">
    <source>
        <dbReference type="RuleBase" id="RU362039"/>
    </source>
</evidence>
<evidence type="ECO:0000313" key="5">
    <source>
        <dbReference type="Proteomes" id="UP001082899"/>
    </source>
</evidence>
<organism evidence="4 5">
    <name type="scientific">Robbsia betulipollinis</name>
    <dbReference type="NCBI Taxonomy" id="2981849"/>
    <lineage>
        <taxon>Bacteria</taxon>
        <taxon>Pseudomonadati</taxon>
        <taxon>Pseudomonadota</taxon>
        <taxon>Betaproteobacteria</taxon>
        <taxon>Burkholderiales</taxon>
        <taxon>Burkholderiaceae</taxon>
        <taxon>Robbsia</taxon>
    </lineage>
</organism>
<protein>
    <recommendedName>
        <fullName evidence="2">Phosphoesterase</fullName>
        <ecNumber evidence="2">3.1.4.-</ecNumber>
    </recommendedName>
</protein>
<feature type="domain" description="Calcineurin-like phosphoesterase" evidence="3">
    <location>
        <begin position="8"/>
        <end position="145"/>
    </location>
</feature>
<dbReference type="Pfam" id="PF12850">
    <property type="entry name" value="Metallophos_2"/>
    <property type="match status" value="1"/>
</dbReference>
<dbReference type="Proteomes" id="UP001082899">
    <property type="component" value="Unassembled WGS sequence"/>
</dbReference>
<dbReference type="EC" id="3.1.4.-" evidence="2"/>
<dbReference type="InterPro" id="IPR024654">
    <property type="entry name" value="Calcineurin-like_PHP_lpxH"/>
</dbReference>
<gene>
    <name evidence="4" type="ORF">OVY01_03145</name>
</gene>
<accession>A0ABT3ZIA6</accession>
<comment type="caution">
    <text evidence="4">The sequence shown here is derived from an EMBL/GenBank/DDBJ whole genome shotgun (WGS) entry which is preliminary data.</text>
</comment>
<sequence>MKKPQTFTIGLISDTHGLLRDEAMTLLAGSHRIIHAGDIGDAAILERLSRIAPVDAIRGNNDIAPWAAQLHETLTLQVAGIKVHVVHSLADMALDPGSQGIRAVVAGHSHRPSMETRDGVIYINPGSAGPRRFKLPLTVAKMHIAGEDIETVILPIEIAPR</sequence>
<dbReference type="SUPFAM" id="SSF56300">
    <property type="entry name" value="Metallo-dependent phosphatases"/>
    <property type="match status" value="1"/>
</dbReference>
<reference evidence="4" key="1">
    <citation type="submission" date="2022-11" db="EMBL/GenBank/DDBJ databases">
        <title>Robbsia betulipollinis sp. nov., isolated from pollen of birch (Betula pendula).</title>
        <authorList>
            <person name="Shi H."/>
            <person name="Ambika Manirajan B."/>
            <person name="Ratering S."/>
            <person name="Geissler-Plaum R."/>
            <person name="Schnell S."/>
        </authorList>
    </citation>
    <scope>NUCLEOTIDE SEQUENCE</scope>
    <source>
        <strain evidence="4">Bb-Pol-6</strain>
    </source>
</reference>
<evidence type="ECO:0000256" key="1">
    <source>
        <dbReference type="ARBA" id="ARBA00008950"/>
    </source>
</evidence>
<name>A0ABT3ZIA6_9BURK</name>
<dbReference type="InterPro" id="IPR029052">
    <property type="entry name" value="Metallo-depent_PP-like"/>
</dbReference>
<comment type="similarity">
    <text evidence="1 2">Belongs to the metallophosphoesterase superfamily. YfcE family.</text>
</comment>
<dbReference type="PANTHER" id="PTHR11124">
    <property type="entry name" value="VACUOLAR SORTING PROTEIN VPS29"/>
    <property type="match status" value="1"/>
</dbReference>
<proteinExistence type="inferred from homology"/>